<name>A0A8W8MFH9_MAGGI</name>
<dbReference type="Proteomes" id="UP000005408">
    <property type="component" value="Unassembled WGS sequence"/>
</dbReference>
<keyword evidence="5" id="KW-1185">Reference proteome</keyword>
<dbReference type="InterPro" id="IPR003609">
    <property type="entry name" value="Pan_app"/>
</dbReference>
<feature type="transmembrane region" description="Helical" evidence="1">
    <location>
        <begin position="243"/>
        <end position="265"/>
    </location>
</feature>
<feature type="domain" description="Apple" evidence="3">
    <location>
        <begin position="95"/>
        <end position="173"/>
    </location>
</feature>
<keyword evidence="2" id="KW-0732">Signal</keyword>
<sequence>MKTRLIAAVFFIFYTGTVQNCTIVIKNHGMKIRESTSYWDDVGYTLTSCEAACQSDSSCFGYSFDSDSGKCAKSKETGTKNANSCPTCSFHSKRCGLDCSVTYTSYGNDKASENPYSTSTKSYPECETSCSSDQNCTGFGYDSSTNECTLTEINLVEVAAYTCTTCTFSLKVCNGSIGGVTTTQNVITELTTLTNVVTTVNEISTTPDVTPDVIKTTETTTASKTETETRLNCAYDPRNSSKVVGGVGILVLTLILSLIIIPDILTTASRLTRKRKLKKT</sequence>
<evidence type="ECO:0000313" key="5">
    <source>
        <dbReference type="Proteomes" id="UP000005408"/>
    </source>
</evidence>
<keyword evidence="1" id="KW-0472">Membrane</keyword>
<dbReference type="PROSITE" id="PS50948">
    <property type="entry name" value="PAN"/>
    <property type="match status" value="1"/>
</dbReference>
<proteinExistence type="predicted"/>
<keyword evidence="1" id="KW-1133">Transmembrane helix</keyword>
<keyword evidence="1" id="KW-0812">Transmembrane</keyword>
<accession>A0A8W8MFH9</accession>
<protein>
    <recommendedName>
        <fullName evidence="3">Apple domain-containing protein</fullName>
    </recommendedName>
</protein>
<evidence type="ECO:0000256" key="1">
    <source>
        <dbReference type="SAM" id="Phobius"/>
    </source>
</evidence>
<evidence type="ECO:0000313" key="4">
    <source>
        <dbReference type="EnsemblMetazoa" id="G32760.1:cds"/>
    </source>
</evidence>
<feature type="chain" id="PRO_5036452712" description="Apple domain-containing protein" evidence="2">
    <location>
        <begin position="21"/>
        <end position="280"/>
    </location>
</feature>
<organism evidence="4 5">
    <name type="scientific">Magallana gigas</name>
    <name type="common">Pacific oyster</name>
    <name type="synonym">Crassostrea gigas</name>
    <dbReference type="NCBI Taxonomy" id="29159"/>
    <lineage>
        <taxon>Eukaryota</taxon>
        <taxon>Metazoa</taxon>
        <taxon>Spiralia</taxon>
        <taxon>Lophotrochozoa</taxon>
        <taxon>Mollusca</taxon>
        <taxon>Bivalvia</taxon>
        <taxon>Autobranchia</taxon>
        <taxon>Pteriomorphia</taxon>
        <taxon>Ostreida</taxon>
        <taxon>Ostreoidea</taxon>
        <taxon>Ostreidae</taxon>
        <taxon>Magallana</taxon>
    </lineage>
</organism>
<evidence type="ECO:0000259" key="3">
    <source>
        <dbReference type="PROSITE" id="PS50948"/>
    </source>
</evidence>
<evidence type="ECO:0000256" key="2">
    <source>
        <dbReference type="SAM" id="SignalP"/>
    </source>
</evidence>
<dbReference type="EnsemblMetazoa" id="G32760.1">
    <property type="protein sequence ID" value="G32760.1:cds"/>
    <property type="gene ID" value="G32760"/>
</dbReference>
<dbReference type="AlphaFoldDB" id="A0A8W8MFH9"/>
<feature type="signal peptide" evidence="2">
    <location>
        <begin position="1"/>
        <end position="20"/>
    </location>
</feature>
<reference evidence="4" key="1">
    <citation type="submission" date="2022-08" db="UniProtKB">
        <authorList>
            <consortium name="EnsemblMetazoa"/>
        </authorList>
    </citation>
    <scope>IDENTIFICATION</scope>
    <source>
        <strain evidence="4">05x7-T-G4-1.051#20</strain>
    </source>
</reference>